<dbReference type="Proteomes" id="UP001589628">
    <property type="component" value="Unassembled WGS sequence"/>
</dbReference>
<proteinExistence type="predicted"/>
<gene>
    <name evidence="2" type="ORF">ACFFLH_13575</name>
</gene>
<dbReference type="RefSeq" id="WP_027314006.1">
    <property type="nucleotide sequence ID" value="NZ_JBHLZN010000004.1"/>
</dbReference>
<feature type="signal peptide" evidence="1">
    <location>
        <begin position="1"/>
        <end position="18"/>
    </location>
</feature>
<evidence type="ECO:0000256" key="1">
    <source>
        <dbReference type="SAM" id="SignalP"/>
    </source>
</evidence>
<keyword evidence="3" id="KW-1185">Reference proteome</keyword>
<feature type="chain" id="PRO_5046515735" description="Secreted protein" evidence="1">
    <location>
        <begin position="19"/>
        <end position="128"/>
    </location>
</feature>
<keyword evidence="1" id="KW-0732">Signal</keyword>
<organism evidence="2 3">
    <name type="scientific">Balneatrix alpica</name>
    <dbReference type="NCBI Taxonomy" id="75684"/>
    <lineage>
        <taxon>Bacteria</taxon>
        <taxon>Pseudomonadati</taxon>
        <taxon>Pseudomonadota</taxon>
        <taxon>Gammaproteobacteria</taxon>
        <taxon>Oceanospirillales</taxon>
        <taxon>Balneatrichaceae</taxon>
        <taxon>Balneatrix</taxon>
    </lineage>
</organism>
<sequence length="128" mass="14717">MRIATILLSLSLSTPVMAAELLNLNPSLALAFNHSDYQLMLKRIEYGLNRVPDQRYTGVLHPHTRTGILVYFFGDRSDNCREFKAVLYKPNHEQPHESFRGHACQDGIQRLERRLLVIEAGEEGRQQL</sequence>
<dbReference type="EMBL" id="JBHLZN010000004">
    <property type="protein sequence ID" value="MFB9887446.1"/>
    <property type="molecule type" value="Genomic_DNA"/>
</dbReference>
<name>A0ABV5ZH00_9GAMM</name>
<reference evidence="2 3" key="1">
    <citation type="submission" date="2024-09" db="EMBL/GenBank/DDBJ databases">
        <authorList>
            <person name="Sun Q."/>
            <person name="Mori K."/>
        </authorList>
    </citation>
    <scope>NUCLEOTIDE SEQUENCE [LARGE SCALE GENOMIC DNA]</scope>
    <source>
        <strain evidence="2 3">ATCC 51285</strain>
    </source>
</reference>
<evidence type="ECO:0000313" key="2">
    <source>
        <dbReference type="EMBL" id="MFB9887446.1"/>
    </source>
</evidence>
<accession>A0ABV5ZH00</accession>
<evidence type="ECO:0000313" key="3">
    <source>
        <dbReference type="Proteomes" id="UP001589628"/>
    </source>
</evidence>
<comment type="caution">
    <text evidence="2">The sequence shown here is derived from an EMBL/GenBank/DDBJ whole genome shotgun (WGS) entry which is preliminary data.</text>
</comment>
<evidence type="ECO:0008006" key="4">
    <source>
        <dbReference type="Google" id="ProtNLM"/>
    </source>
</evidence>
<protein>
    <recommendedName>
        <fullName evidence="4">Secreted protein</fullName>
    </recommendedName>
</protein>